<organism evidence="2 3">
    <name type="scientific">Rhizophagus irregularis</name>
    <dbReference type="NCBI Taxonomy" id="588596"/>
    <lineage>
        <taxon>Eukaryota</taxon>
        <taxon>Fungi</taxon>
        <taxon>Fungi incertae sedis</taxon>
        <taxon>Mucoromycota</taxon>
        <taxon>Glomeromycotina</taxon>
        <taxon>Glomeromycetes</taxon>
        <taxon>Glomerales</taxon>
        <taxon>Glomeraceae</taxon>
        <taxon>Rhizophagus</taxon>
    </lineage>
</organism>
<evidence type="ECO:0000313" key="2">
    <source>
        <dbReference type="EMBL" id="PKK43101.1"/>
    </source>
</evidence>
<feature type="compositionally biased region" description="Polar residues" evidence="1">
    <location>
        <begin position="1"/>
        <end position="25"/>
    </location>
</feature>
<comment type="caution">
    <text evidence="2">The sequence shown here is derived from an EMBL/GenBank/DDBJ whole genome shotgun (WGS) entry which is preliminary data.</text>
</comment>
<feature type="compositionally biased region" description="Polar residues" evidence="1">
    <location>
        <begin position="54"/>
        <end position="68"/>
    </location>
</feature>
<protein>
    <submittedName>
        <fullName evidence="2">Uncharacterized protein</fullName>
    </submittedName>
</protein>
<gene>
    <name evidence="2" type="ORF">RhiirC2_804349</name>
</gene>
<evidence type="ECO:0000256" key="1">
    <source>
        <dbReference type="SAM" id="MobiDB-lite"/>
    </source>
</evidence>
<sequence>NNNSHTADISNSDSIIRESTSSVANKSDKLNTPLVANENNELNSPPQALPIVNKSANNESTKLNSSKQALPVAVPEKVSVEAPSTKAPVR</sequence>
<dbReference type="VEuPathDB" id="FungiDB:RhiirA1_469088"/>
<dbReference type="EMBL" id="LLXL01009384">
    <property type="protein sequence ID" value="PKK43101.1"/>
    <property type="molecule type" value="Genomic_DNA"/>
</dbReference>
<feature type="compositionally biased region" description="Polar residues" evidence="1">
    <location>
        <begin position="37"/>
        <end position="46"/>
    </location>
</feature>
<reference evidence="2 3" key="1">
    <citation type="submission" date="2016-04" db="EMBL/GenBank/DDBJ databases">
        <title>Genome analyses suggest a sexual origin of heterokaryosis in a supposedly ancient asexual fungus.</title>
        <authorList>
            <person name="Ropars J."/>
            <person name="Sedzielewska K."/>
            <person name="Noel J."/>
            <person name="Charron P."/>
            <person name="Farinelli L."/>
            <person name="Marton T."/>
            <person name="Kruger M."/>
            <person name="Pelin A."/>
            <person name="Brachmann A."/>
            <person name="Corradi N."/>
        </authorList>
    </citation>
    <scope>NUCLEOTIDE SEQUENCE [LARGE SCALE GENOMIC DNA]</scope>
    <source>
        <strain evidence="2 3">C2</strain>
    </source>
</reference>
<evidence type="ECO:0000313" key="3">
    <source>
        <dbReference type="Proteomes" id="UP000233469"/>
    </source>
</evidence>
<feature type="non-terminal residue" evidence="2">
    <location>
        <position position="1"/>
    </location>
</feature>
<reference evidence="2 3" key="2">
    <citation type="submission" date="2017-10" db="EMBL/GenBank/DDBJ databases">
        <title>Extensive intraspecific genome diversity in a model arbuscular mycorrhizal fungus.</title>
        <authorList>
            <person name="Chen E.C.H."/>
            <person name="Morin E."/>
            <person name="Baudet D."/>
            <person name="Noel J."/>
            <person name="Ndikumana S."/>
            <person name="Charron P."/>
            <person name="St-Onge C."/>
            <person name="Giorgi J."/>
            <person name="Grigoriev I.V."/>
            <person name="Roux C."/>
            <person name="Martin F.M."/>
            <person name="Corradi N."/>
        </authorList>
    </citation>
    <scope>NUCLEOTIDE SEQUENCE [LARGE SCALE GENOMIC DNA]</scope>
    <source>
        <strain evidence="2 3">C2</strain>
    </source>
</reference>
<dbReference type="AlphaFoldDB" id="A0A2N1L145"/>
<name>A0A2N1L145_9GLOM</name>
<accession>A0A2N1L145</accession>
<proteinExistence type="predicted"/>
<dbReference type="Proteomes" id="UP000233469">
    <property type="component" value="Unassembled WGS sequence"/>
</dbReference>
<feature type="region of interest" description="Disordered" evidence="1">
    <location>
        <begin position="1"/>
        <end position="71"/>
    </location>
</feature>